<feature type="compositionally biased region" description="Low complexity" evidence="4">
    <location>
        <begin position="271"/>
        <end position="291"/>
    </location>
</feature>
<feature type="compositionally biased region" description="Pro residues" evidence="4">
    <location>
        <begin position="292"/>
        <end position="302"/>
    </location>
</feature>
<evidence type="ECO:0000256" key="1">
    <source>
        <dbReference type="ARBA" id="ARBA00022737"/>
    </source>
</evidence>
<protein>
    <recommendedName>
        <fullName evidence="6">LNR domain-containing protein</fullName>
    </recommendedName>
</protein>
<dbReference type="PANTHER" id="PTHR36220:SF1">
    <property type="entry name" value="GAMMA TUBULIN COMPLEX COMPONENT C-TERMINAL DOMAIN-CONTAINING PROTEIN"/>
    <property type="match status" value="1"/>
</dbReference>
<dbReference type="InterPro" id="IPR000800">
    <property type="entry name" value="Notch_dom"/>
</dbReference>
<feature type="domain" description="LNR" evidence="6">
    <location>
        <begin position="888"/>
        <end position="930"/>
    </location>
</feature>
<reference evidence="7" key="1">
    <citation type="submission" date="2021-01" db="EMBL/GenBank/DDBJ databases">
        <authorList>
            <person name="Corre E."/>
            <person name="Pelletier E."/>
            <person name="Niang G."/>
            <person name="Scheremetjew M."/>
            <person name="Finn R."/>
            <person name="Kale V."/>
            <person name="Holt S."/>
            <person name="Cochrane G."/>
            <person name="Meng A."/>
            <person name="Brown T."/>
            <person name="Cohen L."/>
        </authorList>
    </citation>
    <scope>NUCLEOTIDE SEQUENCE</scope>
    <source>
        <strain evidence="7">CCMP147</strain>
    </source>
</reference>
<feature type="domain" description="LNR" evidence="6">
    <location>
        <begin position="932"/>
        <end position="969"/>
    </location>
</feature>
<keyword evidence="2" id="KW-1015">Disulfide bond</keyword>
<keyword evidence="1" id="KW-0677">Repeat</keyword>
<evidence type="ECO:0000313" key="7">
    <source>
        <dbReference type="EMBL" id="CAD8291588.1"/>
    </source>
</evidence>
<accession>A0A7R9YX03</accession>
<dbReference type="Pfam" id="PF00066">
    <property type="entry name" value="Notch"/>
    <property type="match status" value="2"/>
</dbReference>
<dbReference type="SMART" id="SM00004">
    <property type="entry name" value="NL"/>
    <property type="match status" value="5"/>
</dbReference>
<feature type="domain" description="LNR" evidence="6">
    <location>
        <begin position="971"/>
        <end position="1009"/>
    </location>
</feature>
<feature type="domain" description="LNR" evidence="6">
    <location>
        <begin position="1050"/>
        <end position="1088"/>
    </location>
</feature>
<feature type="region of interest" description="Disordered" evidence="4">
    <location>
        <begin position="162"/>
        <end position="183"/>
    </location>
</feature>
<feature type="compositionally biased region" description="Basic and acidic residues" evidence="4">
    <location>
        <begin position="58"/>
        <end position="74"/>
    </location>
</feature>
<evidence type="ECO:0000256" key="5">
    <source>
        <dbReference type="SAM" id="Phobius"/>
    </source>
</evidence>
<organism evidence="7">
    <name type="scientific">Pseudictyota dubia</name>
    <dbReference type="NCBI Taxonomy" id="2749911"/>
    <lineage>
        <taxon>Eukaryota</taxon>
        <taxon>Sar</taxon>
        <taxon>Stramenopiles</taxon>
        <taxon>Ochrophyta</taxon>
        <taxon>Bacillariophyta</taxon>
        <taxon>Mediophyceae</taxon>
        <taxon>Biddulphiophycidae</taxon>
        <taxon>Eupodiscales</taxon>
        <taxon>Odontellaceae</taxon>
        <taxon>Pseudictyota</taxon>
    </lineage>
</organism>
<feature type="region of interest" description="Disordered" evidence="4">
    <location>
        <begin position="250"/>
        <end position="308"/>
    </location>
</feature>
<dbReference type="EMBL" id="HBED01001191">
    <property type="protein sequence ID" value="CAD8291588.1"/>
    <property type="molecule type" value="Transcribed_RNA"/>
</dbReference>
<dbReference type="Gene3D" id="4.10.470.20">
    <property type="match status" value="1"/>
</dbReference>
<feature type="domain" description="LNR" evidence="6">
    <location>
        <begin position="1090"/>
        <end position="1128"/>
    </location>
</feature>
<sequence length="1128" mass="119459">MEAGVTKVEVKALPRKTHSKDGMKKVPELHHGGRPPDGEAGPNLTFFPSPSTPAGGVRSDHHGKVHQKKLEESKSGPLPYATTIVATAGVDAPVPCKAGPRPEVVAAHEPPPLPRSFRHDPPPRLPLDVSDLAAQQHQQLQTHQRGSAAAAIHPAQLTSEMAEAAAGVAADNEDNRADDETSTVEIVSARLVSDEEQYDGDEAAAVPLAVATRPGAVSIDLKDRRVRACLAVAAVVIGGALAAGIAVGVTRRSDGNGDTRGFVGTTEKPAETSPTDSPTPTTPTTPAAPAAPASPTPEPTPGPTYLDWVPVGQAIEGDDFSRLGWSVSLSSNGMRLAAAAPSDPVIQETLKSIGATDGATGSAQVCDLSAAQGDDNEGPRTWKCEEISPPRGEEKILATLVSLSGDGERVVVGYPRTTDSTRGFVQAYHHDPSRKSGERWTELGPPIYGNLSDSRWGGTYQWYDTDAVEYEFHHDDAPQPVTSVALSSDGGTVAIGSPKDLAGGLPEVRIFRYDNDTSSWEPLGDPLMGSSANDLFGQTVSMSVDGNIVAVGAPNYENHQASDLDFLEAGSAAVYRYDGKKNAWIKMGQSLEGFSLSDNPGNAELAFFGDSVSLSGDGSVVAVAASYRSSNDGECEGFVKVYMYSEEQDEWTQHGQLLWQNGGLGNATDCRDILETEDNDSGYALSLSGDASRLAVGISSASRYALFSGEVHVFDFDGISWVQTGSIVAGQSEETYSGWAIALSEDGSHLAIGSPLDKEGGSNEKGVIQVYQFGGIAETLAPTVAPCAEDEMEVIFELTTDVLGEETTWRIVDREFSVVGRGGPYGQGFIQTDSFRKCLTVDCYKFSIMDAWDDGIGVRGGYLVSVNGQELPTSNDFEGRADIIIGNCSDPADAFPNYCADADEPKRVGDGMCDIEYNTEECGYDAGDCIDFNTRYPDCEVDSLDGFGDGYCDVAFNSIECGYDGGDCSDFNLAYPNCTVDYPGDIGDGNCDGGIYNTVECGYDGGDCLDFNAGYPDCEVDYPDDIGDGDCEADYNTIECGYDGDDCAAFNLAYPDCEVNFPYLIGDGNCDGGIYNSVECGWDGGDCDEFNKKWPGCSVENPGFIGDDFCDGDDYNTAECGFDGGDCT</sequence>
<dbReference type="PANTHER" id="PTHR36220">
    <property type="entry name" value="UNNAMED PRODUCT"/>
    <property type="match status" value="1"/>
</dbReference>
<name>A0A7R9YX03_9STRA</name>
<evidence type="ECO:0000259" key="6">
    <source>
        <dbReference type="SMART" id="SM00004"/>
    </source>
</evidence>
<dbReference type="PRINTS" id="PR01452">
    <property type="entry name" value="LNOTCHREPEAT"/>
</dbReference>
<feature type="compositionally biased region" description="Basic and acidic residues" evidence="4">
    <location>
        <begin position="19"/>
        <end position="37"/>
    </location>
</feature>
<dbReference type="AlphaFoldDB" id="A0A7R9YX03"/>
<keyword evidence="5" id="KW-0812">Transmembrane</keyword>
<evidence type="ECO:0000256" key="3">
    <source>
        <dbReference type="ARBA" id="ARBA00023180"/>
    </source>
</evidence>
<dbReference type="InterPro" id="IPR011043">
    <property type="entry name" value="Gal_Oxase/kelch_b-propeller"/>
</dbReference>
<proteinExistence type="predicted"/>
<evidence type="ECO:0000256" key="2">
    <source>
        <dbReference type="ARBA" id="ARBA00023157"/>
    </source>
</evidence>
<feature type="transmembrane region" description="Helical" evidence="5">
    <location>
        <begin position="228"/>
        <end position="249"/>
    </location>
</feature>
<feature type="region of interest" description="Disordered" evidence="4">
    <location>
        <begin position="1"/>
        <end position="74"/>
    </location>
</feature>
<dbReference type="SUPFAM" id="SSF50965">
    <property type="entry name" value="Galactose oxidase, central domain"/>
    <property type="match status" value="1"/>
</dbReference>
<keyword evidence="3" id="KW-0325">Glycoprotein</keyword>
<dbReference type="Gene3D" id="3.30.300.320">
    <property type="match status" value="2"/>
</dbReference>
<keyword evidence="5" id="KW-1133">Transmembrane helix</keyword>
<gene>
    <name evidence="7" type="ORF">TDUB1175_LOCUS600</name>
</gene>
<evidence type="ECO:0000256" key="4">
    <source>
        <dbReference type="SAM" id="MobiDB-lite"/>
    </source>
</evidence>
<keyword evidence="5" id="KW-0472">Membrane</keyword>